<dbReference type="PANTHER" id="PTHR12835">
    <property type="entry name" value="BIOTIN PROTEIN LIGASE"/>
    <property type="match status" value="1"/>
</dbReference>
<reference evidence="6" key="1">
    <citation type="journal article" date="2019" name="Int. J. Syst. Evol. Microbiol.">
        <title>The Global Catalogue of Microorganisms (GCM) 10K type strain sequencing project: providing services to taxonomists for standard genome sequencing and annotation.</title>
        <authorList>
            <consortium name="The Broad Institute Genomics Platform"/>
            <consortium name="The Broad Institute Genome Sequencing Center for Infectious Disease"/>
            <person name="Wu L."/>
            <person name="Ma J."/>
        </authorList>
    </citation>
    <scope>NUCLEOTIDE SEQUENCE [LARGE SCALE GENOMIC DNA]</scope>
    <source>
        <strain evidence="6">JCM 17938</strain>
    </source>
</reference>
<dbReference type="RefSeq" id="WP_345353240.1">
    <property type="nucleotide sequence ID" value="NZ_BAABHJ010000005.1"/>
</dbReference>
<dbReference type="Gene3D" id="2.30.30.100">
    <property type="match status" value="1"/>
</dbReference>
<dbReference type="Pfam" id="PF02237">
    <property type="entry name" value="BPL_C"/>
    <property type="match status" value="1"/>
</dbReference>
<keyword evidence="2" id="KW-0092">Biotin</keyword>
<evidence type="ECO:0000313" key="6">
    <source>
        <dbReference type="Proteomes" id="UP001500212"/>
    </source>
</evidence>
<dbReference type="Pfam" id="PF03099">
    <property type="entry name" value="BPL_LplA_LipB"/>
    <property type="match status" value="1"/>
</dbReference>
<evidence type="ECO:0000313" key="5">
    <source>
        <dbReference type="EMBL" id="GAA4606909.1"/>
    </source>
</evidence>
<dbReference type="EC" id="6.3.4.15" evidence="3"/>
<organism evidence="5 6">
    <name type="scientific">Actinoallomurus liliacearum</name>
    <dbReference type="NCBI Taxonomy" id="1080073"/>
    <lineage>
        <taxon>Bacteria</taxon>
        <taxon>Bacillati</taxon>
        <taxon>Actinomycetota</taxon>
        <taxon>Actinomycetes</taxon>
        <taxon>Streptosporangiales</taxon>
        <taxon>Thermomonosporaceae</taxon>
        <taxon>Actinoallomurus</taxon>
    </lineage>
</organism>
<dbReference type="PROSITE" id="PS51733">
    <property type="entry name" value="BPL_LPL_CATALYTIC"/>
    <property type="match status" value="1"/>
</dbReference>
<name>A0ABP8TFF3_9ACTN</name>
<evidence type="ECO:0000259" key="4">
    <source>
        <dbReference type="PROSITE" id="PS51733"/>
    </source>
</evidence>
<dbReference type="GO" id="GO:0016874">
    <property type="term" value="F:ligase activity"/>
    <property type="evidence" value="ECO:0007669"/>
    <property type="project" value="UniProtKB-KW"/>
</dbReference>
<dbReference type="InterPro" id="IPR004408">
    <property type="entry name" value="Biotin_CoA_COase_ligase"/>
</dbReference>
<protein>
    <recommendedName>
        <fullName evidence="3">biotin--[biotin carboxyl-carrier protein] ligase</fullName>
        <ecNumber evidence="3">6.3.4.15</ecNumber>
    </recommendedName>
</protein>
<feature type="domain" description="BPL/LPL catalytic" evidence="4">
    <location>
        <begin position="14"/>
        <end position="209"/>
    </location>
</feature>
<dbReference type="NCBIfam" id="TIGR00121">
    <property type="entry name" value="birA_ligase"/>
    <property type="match status" value="1"/>
</dbReference>
<dbReference type="SUPFAM" id="SSF55681">
    <property type="entry name" value="Class II aaRS and biotin synthetases"/>
    <property type="match status" value="1"/>
</dbReference>
<keyword evidence="6" id="KW-1185">Reference proteome</keyword>
<dbReference type="InterPro" id="IPR004143">
    <property type="entry name" value="BPL_LPL_catalytic"/>
</dbReference>
<dbReference type="InterPro" id="IPR045864">
    <property type="entry name" value="aa-tRNA-synth_II/BPL/LPL"/>
</dbReference>
<dbReference type="EMBL" id="BAABHJ010000005">
    <property type="protein sequence ID" value="GAA4606909.1"/>
    <property type="molecule type" value="Genomic_DNA"/>
</dbReference>
<dbReference type="CDD" id="cd16442">
    <property type="entry name" value="BPL"/>
    <property type="match status" value="1"/>
</dbReference>
<dbReference type="Proteomes" id="UP001500212">
    <property type="component" value="Unassembled WGS sequence"/>
</dbReference>
<comment type="caution">
    <text evidence="5">The sequence shown here is derived from an EMBL/GenBank/DDBJ whole genome shotgun (WGS) entry which is preliminary data.</text>
</comment>
<evidence type="ECO:0000256" key="2">
    <source>
        <dbReference type="ARBA" id="ARBA00023267"/>
    </source>
</evidence>
<keyword evidence="1 5" id="KW-0436">Ligase</keyword>
<sequence length="285" mass="30109">MSPSPYTDLDRPPLNERALNRALVHPDGLWRRIRVVAETGSTNADLAEQARAGAEEGLVLVAEAQTAGRGRLDRAWTAPPRSGLAFSVLLRPPVPVARLGWLPLVAGVAVVRALRGFAEIEGTSRGGMADAALKWPNDVLIHGRKLAGILAERAGDAVVLGVGLNVSLRADELPVPTATSLTLEDAPADRDPVLRAILRELAGRYLEFCGEWAEGTLRDAYREVCATLGRQVRVQLPGGAPGAPDGVLTGEAVDVDENGCLVVRAADGDHALSAGDVVHVRGQYN</sequence>
<accession>A0ABP8TFF3</accession>
<dbReference type="InterPro" id="IPR003142">
    <property type="entry name" value="BPL_C"/>
</dbReference>
<evidence type="ECO:0000256" key="3">
    <source>
        <dbReference type="ARBA" id="ARBA00024227"/>
    </source>
</evidence>
<evidence type="ECO:0000256" key="1">
    <source>
        <dbReference type="ARBA" id="ARBA00022598"/>
    </source>
</evidence>
<proteinExistence type="predicted"/>
<dbReference type="PANTHER" id="PTHR12835:SF5">
    <property type="entry name" value="BIOTIN--PROTEIN LIGASE"/>
    <property type="match status" value="1"/>
</dbReference>
<dbReference type="Gene3D" id="3.30.930.10">
    <property type="entry name" value="Bira Bifunctional Protein, Domain 2"/>
    <property type="match status" value="1"/>
</dbReference>
<gene>
    <name evidence="5" type="ORF">GCM10023195_25590</name>
</gene>